<feature type="non-terminal residue" evidence="4">
    <location>
        <position position="415"/>
    </location>
</feature>
<evidence type="ECO:0000256" key="1">
    <source>
        <dbReference type="RuleBase" id="RU363044"/>
    </source>
</evidence>
<dbReference type="SUPFAM" id="SSF52540">
    <property type="entry name" value="P-loop containing nucleoside triphosphate hydrolases"/>
    <property type="match status" value="1"/>
</dbReference>
<dbReference type="GO" id="GO:0000723">
    <property type="term" value="P:telomere maintenance"/>
    <property type="evidence" value="ECO:0007669"/>
    <property type="project" value="InterPro"/>
</dbReference>
<evidence type="ECO:0000313" key="4">
    <source>
        <dbReference type="EMBL" id="KAF2719758.1"/>
    </source>
</evidence>
<gene>
    <name evidence="4" type="ORF">K431DRAFT_227894</name>
</gene>
<feature type="compositionally biased region" description="Polar residues" evidence="2">
    <location>
        <begin position="216"/>
        <end position="227"/>
    </location>
</feature>
<organism evidence="4 5">
    <name type="scientific">Polychaeton citri CBS 116435</name>
    <dbReference type="NCBI Taxonomy" id="1314669"/>
    <lineage>
        <taxon>Eukaryota</taxon>
        <taxon>Fungi</taxon>
        <taxon>Dikarya</taxon>
        <taxon>Ascomycota</taxon>
        <taxon>Pezizomycotina</taxon>
        <taxon>Dothideomycetes</taxon>
        <taxon>Dothideomycetidae</taxon>
        <taxon>Capnodiales</taxon>
        <taxon>Capnodiaceae</taxon>
        <taxon>Polychaeton</taxon>
    </lineage>
</organism>
<dbReference type="EMBL" id="MU003807">
    <property type="protein sequence ID" value="KAF2719758.1"/>
    <property type="molecule type" value="Genomic_DNA"/>
</dbReference>
<keyword evidence="1" id="KW-0227">DNA damage</keyword>
<dbReference type="PANTHER" id="PTHR47642:SF5">
    <property type="entry name" value="ATP-DEPENDENT DNA HELICASE"/>
    <property type="match status" value="1"/>
</dbReference>
<comment type="similarity">
    <text evidence="1">Belongs to the helicase family.</text>
</comment>
<dbReference type="InterPro" id="IPR027417">
    <property type="entry name" value="P-loop_NTPase"/>
</dbReference>
<comment type="caution">
    <text evidence="4">The sequence shown here is derived from an EMBL/GenBank/DDBJ whole genome shotgun (WGS) entry which is preliminary data.</text>
</comment>
<feature type="region of interest" description="Disordered" evidence="2">
    <location>
        <begin position="164"/>
        <end position="273"/>
    </location>
</feature>
<accession>A0A9P4UNF7</accession>
<feature type="region of interest" description="Disordered" evidence="2">
    <location>
        <begin position="283"/>
        <end position="302"/>
    </location>
</feature>
<dbReference type="InterPro" id="IPR010285">
    <property type="entry name" value="DNA_helicase_pif1-like_DEAD"/>
</dbReference>
<feature type="compositionally biased region" description="Polar residues" evidence="2">
    <location>
        <begin position="50"/>
        <end position="61"/>
    </location>
</feature>
<dbReference type="Proteomes" id="UP000799441">
    <property type="component" value="Unassembled WGS sequence"/>
</dbReference>
<feature type="region of interest" description="Disordered" evidence="2">
    <location>
        <begin position="33"/>
        <end position="61"/>
    </location>
</feature>
<dbReference type="AlphaFoldDB" id="A0A9P4UNF7"/>
<comment type="catalytic activity">
    <reaction evidence="1">
        <text>ATP + H2O = ADP + phosphate + H(+)</text>
        <dbReference type="Rhea" id="RHEA:13065"/>
        <dbReference type="ChEBI" id="CHEBI:15377"/>
        <dbReference type="ChEBI" id="CHEBI:15378"/>
        <dbReference type="ChEBI" id="CHEBI:30616"/>
        <dbReference type="ChEBI" id="CHEBI:43474"/>
        <dbReference type="ChEBI" id="CHEBI:456216"/>
        <dbReference type="EC" id="5.6.2.3"/>
    </reaction>
</comment>
<keyword evidence="1" id="KW-0547">Nucleotide-binding</keyword>
<feature type="domain" description="DNA helicase Pif1-like DEAD-box helicase" evidence="3">
    <location>
        <begin position="324"/>
        <end position="413"/>
    </location>
</feature>
<keyword evidence="1" id="KW-0378">Hydrolase</keyword>
<dbReference type="Pfam" id="PF05970">
    <property type="entry name" value="PIF1"/>
    <property type="match status" value="1"/>
</dbReference>
<keyword evidence="1" id="KW-0067">ATP-binding</keyword>
<dbReference type="GO" id="GO:0006281">
    <property type="term" value="P:DNA repair"/>
    <property type="evidence" value="ECO:0007669"/>
    <property type="project" value="UniProtKB-KW"/>
</dbReference>
<comment type="cofactor">
    <cofactor evidence="1">
        <name>Mg(2+)</name>
        <dbReference type="ChEBI" id="CHEBI:18420"/>
    </cofactor>
</comment>
<evidence type="ECO:0000313" key="5">
    <source>
        <dbReference type="Proteomes" id="UP000799441"/>
    </source>
</evidence>
<dbReference type="OrthoDB" id="432234at2759"/>
<dbReference type="Gene3D" id="3.40.50.300">
    <property type="entry name" value="P-loop containing nucleotide triphosphate hydrolases"/>
    <property type="match status" value="1"/>
</dbReference>
<evidence type="ECO:0000256" key="2">
    <source>
        <dbReference type="SAM" id="MobiDB-lite"/>
    </source>
</evidence>
<dbReference type="GO" id="GO:0043139">
    <property type="term" value="F:5'-3' DNA helicase activity"/>
    <property type="evidence" value="ECO:0007669"/>
    <property type="project" value="UniProtKB-EC"/>
</dbReference>
<keyword evidence="1" id="KW-0347">Helicase</keyword>
<feature type="region of interest" description="Disordered" evidence="2">
    <location>
        <begin position="1"/>
        <end position="20"/>
    </location>
</feature>
<sequence>MFHTAVSRHEKENAKEPTVGQTQVRTLNQTLFSSSPRSQSHLVQGGGLQKQANALRPSSASTLNRWRDNDERRRNGFGNVVGVGVKRTASGLAKVTDGSFDDVLGVSKDQPIEIAEGTGHLPQINQSEFFNVDDFDSDLELDVEEPIARSCAVKYPALPQAPLQKPFKVPASRPQPQPRPHTNGASAFVKKQQQQYSTSNPVPWSSSPIEHLQPMFSASRSSTAQQHETAHQRPSKRRTLPWDGDDTQEGTSDAGKGIQSFTTPASKRDGGPKFLWNTTASSIKAQQKTHREETKKSSAKAVDGTEDSIMAAKVKRRKPARVFLSEEQQHVLELVTEKKKSVFFTGSAGTGKSVLLREIISTLRRKFQREPDRVAVTASTGLAACNVGGVTLHSFAGIGLGKEDVPELVRKIKKN</sequence>
<dbReference type="GO" id="GO:0016787">
    <property type="term" value="F:hydrolase activity"/>
    <property type="evidence" value="ECO:0007669"/>
    <property type="project" value="UniProtKB-KW"/>
</dbReference>
<name>A0A9P4UNF7_9PEZI</name>
<keyword evidence="1" id="KW-0234">DNA repair</keyword>
<dbReference type="GO" id="GO:0006310">
    <property type="term" value="P:DNA recombination"/>
    <property type="evidence" value="ECO:0007669"/>
    <property type="project" value="UniProtKB-KW"/>
</dbReference>
<feature type="compositionally biased region" description="Polar residues" evidence="2">
    <location>
        <begin position="191"/>
        <end position="208"/>
    </location>
</feature>
<proteinExistence type="inferred from homology"/>
<feature type="compositionally biased region" description="Polar residues" evidence="2">
    <location>
        <begin position="33"/>
        <end position="42"/>
    </location>
</feature>
<dbReference type="InterPro" id="IPR051055">
    <property type="entry name" value="PIF1_helicase"/>
</dbReference>
<reference evidence="4" key="1">
    <citation type="journal article" date="2020" name="Stud. Mycol.">
        <title>101 Dothideomycetes genomes: a test case for predicting lifestyles and emergence of pathogens.</title>
        <authorList>
            <person name="Haridas S."/>
            <person name="Albert R."/>
            <person name="Binder M."/>
            <person name="Bloem J."/>
            <person name="Labutti K."/>
            <person name="Salamov A."/>
            <person name="Andreopoulos B."/>
            <person name="Baker S."/>
            <person name="Barry K."/>
            <person name="Bills G."/>
            <person name="Bluhm B."/>
            <person name="Cannon C."/>
            <person name="Castanera R."/>
            <person name="Culley D."/>
            <person name="Daum C."/>
            <person name="Ezra D."/>
            <person name="Gonzalez J."/>
            <person name="Henrissat B."/>
            <person name="Kuo A."/>
            <person name="Liang C."/>
            <person name="Lipzen A."/>
            <person name="Lutzoni F."/>
            <person name="Magnuson J."/>
            <person name="Mondo S."/>
            <person name="Nolan M."/>
            <person name="Ohm R."/>
            <person name="Pangilinan J."/>
            <person name="Park H.-J."/>
            <person name="Ramirez L."/>
            <person name="Alfaro M."/>
            <person name="Sun H."/>
            <person name="Tritt A."/>
            <person name="Yoshinaga Y."/>
            <person name="Zwiers L.-H."/>
            <person name="Turgeon B."/>
            <person name="Goodwin S."/>
            <person name="Spatafora J."/>
            <person name="Crous P."/>
            <person name="Grigoriev I."/>
        </authorList>
    </citation>
    <scope>NUCLEOTIDE SEQUENCE</scope>
    <source>
        <strain evidence="4">CBS 116435</strain>
    </source>
</reference>
<dbReference type="PANTHER" id="PTHR47642">
    <property type="entry name" value="ATP-DEPENDENT DNA HELICASE"/>
    <property type="match status" value="1"/>
</dbReference>
<keyword evidence="1" id="KW-0233">DNA recombination</keyword>
<evidence type="ECO:0000259" key="3">
    <source>
        <dbReference type="Pfam" id="PF05970"/>
    </source>
</evidence>
<keyword evidence="5" id="KW-1185">Reference proteome</keyword>
<protein>
    <recommendedName>
        <fullName evidence="1">ATP-dependent DNA helicase</fullName>
        <ecNumber evidence="1">5.6.2.3</ecNumber>
    </recommendedName>
</protein>
<dbReference type="GO" id="GO:0005524">
    <property type="term" value="F:ATP binding"/>
    <property type="evidence" value="ECO:0007669"/>
    <property type="project" value="UniProtKB-KW"/>
</dbReference>
<dbReference type="EC" id="5.6.2.3" evidence="1"/>